<dbReference type="RefSeq" id="WP_267637686.1">
    <property type="nucleotide sequence ID" value="NZ_JAODIY010000010.1"/>
</dbReference>
<dbReference type="SUPFAM" id="SSF53649">
    <property type="entry name" value="Alkaline phosphatase-like"/>
    <property type="match status" value="1"/>
</dbReference>
<dbReference type="PANTHER" id="PTHR10151">
    <property type="entry name" value="ECTONUCLEOTIDE PYROPHOSPHATASE/PHOSPHODIESTERASE"/>
    <property type="match status" value="1"/>
</dbReference>
<name>A0ABD5X3P3_9EURY</name>
<evidence type="ECO:0000313" key="1">
    <source>
        <dbReference type="EMBL" id="MFC7124602.1"/>
    </source>
</evidence>
<proteinExistence type="predicted"/>
<organism evidence="1 2">
    <name type="scientific">Halovenus rubra</name>
    <dbReference type="NCBI Taxonomy" id="869890"/>
    <lineage>
        <taxon>Archaea</taxon>
        <taxon>Methanobacteriati</taxon>
        <taxon>Methanobacteriota</taxon>
        <taxon>Stenosarchaea group</taxon>
        <taxon>Halobacteria</taxon>
        <taxon>Halobacteriales</taxon>
        <taxon>Haloarculaceae</taxon>
        <taxon>Halovenus</taxon>
    </lineage>
</organism>
<reference evidence="1 2" key="1">
    <citation type="journal article" date="2014" name="Int. J. Syst. Evol. Microbiol.">
        <title>Complete genome sequence of Corynebacterium casei LMG S-19264T (=DSM 44701T), isolated from a smear-ripened cheese.</title>
        <authorList>
            <consortium name="US DOE Joint Genome Institute (JGI-PGF)"/>
            <person name="Walter F."/>
            <person name="Albersmeier A."/>
            <person name="Kalinowski J."/>
            <person name="Ruckert C."/>
        </authorList>
    </citation>
    <scope>NUCLEOTIDE SEQUENCE [LARGE SCALE GENOMIC DNA]</scope>
    <source>
        <strain evidence="1 2">CGMCC 4.7215</strain>
    </source>
</reference>
<gene>
    <name evidence="1" type="ORF">ACFQJ7_00900</name>
</gene>
<dbReference type="Gene3D" id="3.40.720.10">
    <property type="entry name" value="Alkaline Phosphatase, subunit A"/>
    <property type="match status" value="1"/>
</dbReference>
<comment type="caution">
    <text evidence="1">The sequence shown here is derived from an EMBL/GenBank/DDBJ whole genome shotgun (WGS) entry which is preliminary data.</text>
</comment>
<dbReference type="Proteomes" id="UP001596414">
    <property type="component" value="Unassembled WGS sequence"/>
</dbReference>
<protein>
    <submittedName>
        <fullName evidence="1">Alkaline phosphatase family protein</fullName>
    </submittedName>
</protein>
<dbReference type="EMBL" id="JBHSZQ010000001">
    <property type="protein sequence ID" value="MFC7124602.1"/>
    <property type="molecule type" value="Genomic_DNA"/>
</dbReference>
<dbReference type="InterPro" id="IPR017850">
    <property type="entry name" value="Alkaline_phosphatase_core_sf"/>
</dbReference>
<dbReference type="Pfam" id="PF01663">
    <property type="entry name" value="Phosphodiest"/>
    <property type="match status" value="1"/>
</dbReference>
<dbReference type="InterPro" id="IPR002591">
    <property type="entry name" value="Phosphodiest/P_Trfase"/>
</dbReference>
<accession>A0ABD5X3P3</accession>
<evidence type="ECO:0000313" key="2">
    <source>
        <dbReference type="Proteomes" id="UP001596414"/>
    </source>
</evidence>
<dbReference type="GO" id="GO:0016787">
    <property type="term" value="F:hydrolase activity"/>
    <property type="evidence" value="ECO:0007669"/>
    <property type="project" value="UniProtKB-ARBA"/>
</dbReference>
<dbReference type="PANTHER" id="PTHR10151:SF120">
    <property type="entry name" value="BIS(5'-ADENOSYL)-TRIPHOSPHATASE"/>
    <property type="match status" value="1"/>
</dbReference>
<dbReference type="AlphaFoldDB" id="A0ABD5X3P3"/>
<sequence length="449" mass="50469">MGLFDRLRGDDQPRVAVVGIDGVPYSLLSQNSDEFETFGAIAEEGTAGAIDSIIPPDSNACWPALTTGVNPGETGVYGAIDREIDAYDTYIPMGRDTQATRLWTRVHDAGRQATVLNVPVTFPPDRDIQRMVSGFLSPGVDRAAYPDEIREYLTDIDYRIDVDAKLGHRDDKSAFLDDAHETMDKRFEAFEHYIELDDWDLFFGVFMTPDRVNHFLFEEYEHNGEGHEAFMDFYRKLDGYIGKLRAKLPDDVTLILVSDHGFTTLSHEVNCNEWLRETGWLDYRTETPDGLDDIGDETRAYSLIPGRFYLNLAGREPRGTIPETEYEATQAELKKALLEMTGPDGSSVIKRVETKESAFRGNHDEIAPDLVAIPHDGFDLKASFNGPDDVFTKTARNGMHTFEDASLFIDHPDAQIQDADLYDIAPTLLTLLDIDYDRGEFDGATLVRP</sequence>